<keyword evidence="3 5" id="KW-1133">Transmembrane helix</keyword>
<keyword evidence="2 5" id="KW-0812">Transmembrane</keyword>
<evidence type="ECO:0000259" key="6">
    <source>
        <dbReference type="Pfam" id="PF13813"/>
    </source>
</evidence>
<dbReference type="GeneID" id="36593461"/>
<evidence type="ECO:0000256" key="5">
    <source>
        <dbReference type="SAM" id="Phobius"/>
    </source>
</evidence>
<evidence type="ECO:0000313" key="7">
    <source>
        <dbReference type="EMBL" id="PMD51803.1"/>
    </source>
</evidence>
<dbReference type="InParanoid" id="A0A2J6SM06"/>
<reference evidence="7 8" key="1">
    <citation type="submission" date="2016-04" db="EMBL/GenBank/DDBJ databases">
        <title>A degradative enzymes factory behind the ericoid mycorrhizal symbiosis.</title>
        <authorList>
            <consortium name="DOE Joint Genome Institute"/>
            <person name="Martino E."/>
            <person name="Morin E."/>
            <person name="Grelet G."/>
            <person name="Kuo A."/>
            <person name="Kohler A."/>
            <person name="Daghino S."/>
            <person name="Barry K."/>
            <person name="Choi C."/>
            <person name="Cichocki N."/>
            <person name="Clum A."/>
            <person name="Copeland A."/>
            <person name="Hainaut M."/>
            <person name="Haridas S."/>
            <person name="Labutti K."/>
            <person name="Lindquist E."/>
            <person name="Lipzen A."/>
            <person name="Khouja H.-R."/>
            <person name="Murat C."/>
            <person name="Ohm R."/>
            <person name="Olson A."/>
            <person name="Spatafora J."/>
            <person name="Veneault-Fourrey C."/>
            <person name="Henrissat B."/>
            <person name="Grigoriev I."/>
            <person name="Martin F."/>
            <person name="Perotto S."/>
        </authorList>
    </citation>
    <scope>NUCLEOTIDE SEQUENCE [LARGE SCALE GENOMIC DNA]</scope>
    <source>
        <strain evidence="7 8">E</strain>
    </source>
</reference>
<name>A0A2J6SM06_9HELO</name>
<keyword evidence="4 5" id="KW-0472">Membrane</keyword>
<comment type="subcellular location">
    <subcellularLocation>
        <location evidence="1">Membrane</location>
        <topology evidence="1">Multi-pass membrane protein</topology>
    </subcellularLocation>
</comment>
<accession>A0A2J6SM06</accession>
<evidence type="ECO:0000256" key="1">
    <source>
        <dbReference type="ARBA" id="ARBA00004141"/>
    </source>
</evidence>
<keyword evidence="8" id="KW-1185">Reference proteome</keyword>
<organism evidence="7 8">
    <name type="scientific">Hyaloscypha bicolor E</name>
    <dbReference type="NCBI Taxonomy" id="1095630"/>
    <lineage>
        <taxon>Eukaryota</taxon>
        <taxon>Fungi</taxon>
        <taxon>Dikarya</taxon>
        <taxon>Ascomycota</taxon>
        <taxon>Pezizomycotina</taxon>
        <taxon>Leotiomycetes</taxon>
        <taxon>Helotiales</taxon>
        <taxon>Hyaloscyphaceae</taxon>
        <taxon>Hyaloscypha</taxon>
        <taxon>Hyaloscypha bicolor</taxon>
    </lineage>
</organism>
<proteinExistence type="predicted"/>
<dbReference type="EMBL" id="KZ613912">
    <property type="protein sequence ID" value="PMD51803.1"/>
    <property type="molecule type" value="Genomic_DNA"/>
</dbReference>
<feature type="transmembrane region" description="Helical" evidence="5">
    <location>
        <begin position="24"/>
        <end position="44"/>
    </location>
</feature>
<feature type="transmembrane region" description="Helical" evidence="5">
    <location>
        <begin position="239"/>
        <end position="263"/>
    </location>
</feature>
<evidence type="ECO:0000313" key="8">
    <source>
        <dbReference type="Proteomes" id="UP000235371"/>
    </source>
</evidence>
<evidence type="ECO:0000256" key="4">
    <source>
        <dbReference type="ARBA" id="ARBA00023136"/>
    </source>
</evidence>
<evidence type="ECO:0000256" key="2">
    <source>
        <dbReference type="ARBA" id="ARBA00022692"/>
    </source>
</evidence>
<dbReference type="Proteomes" id="UP000235371">
    <property type="component" value="Unassembled WGS sequence"/>
</dbReference>
<feature type="transmembrane region" description="Helical" evidence="5">
    <location>
        <begin position="275"/>
        <end position="295"/>
    </location>
</feature>
<dbReference type="OrthoDB" id="1077582at2759"/>
<protein>
    <recommendedName>
        <fullName evidence="6">Wax synthase domain-containing protein</fullName>
    </recommendedName>
</protein>
<dbReference type="GO" id="GO:0016020">
    <property type="term" value="C:membrane"/>
    <property type="evidence" value="ECO:0007669"/>
    <property type="project" value="UniProtKB-SubCell"/>
</dbReference>
<evidence type="ECO:0000256" key="3">
    <source>
        <dbReference type="ARBA" id="ARBA00022989"/>
    </source>
</evidence>
<feature type="domain" description="Wax synthase" evidence="6">
    <location>
        <begin position="196"/>
        <end position="283"/>
    </location>
</feature>
<dbReference type="AlphaFoldDB" id="A0A2J6SM06"/>
<dbReference type="Pfam" id="PF13813">
    <property type="entry name" value="MBOAT_2"/>
    <property type="match status" value="1"/>
</dbReference>
<sequence length="343" mass="38601">MNISYQPIPTRNLPPAMEAAGNEFIKAAAFLLIPLELLYFSIYFNTKGAYNVYRILNFLSITTFWISPYVAPIACGSVRCLQCFAIAIGTMKALDIWARRHSMPTYTAGRRPPDWLLALLLLTELRYESFTPNHIRVPKNQENFSEPIQLGVHTAIFIVLQTLPQNLPIVLAFEVMLAIYIIWTSLQLLLRYKSSPALFGPLYMIDSFTGFWSETWHNVFASPCTSLAYTPLRYGLPEYGVPVVIARSLGVLGAFVLMAIFHIYALSPILNREGLIRIGVFFMLNGIATVSEAAIWGHKNHWSKAAMAWICETILATWTASGLNIPNGLSRVPWRELCDAPSY</sequence>
<dbReference type="InterPro" id="IPR032805">
    <property type="entry name" value="Wax_synthase_dom"/>
</dbReference>
<gene>
    <name evidence="7" type="ORF">K444DRAFT_647795</name>
</gene>
<feature type="transmembrane region" description="Helical" evidence="5">
    <location>
        <begin position="169"/>
        <end position="190"/>
    </location>
</feature>
<dbReference type="RefSeq" id="XP_024728707.1">
    <property type="nucleotide sequence ID" value="XM_024885384.1"/>
</dbReference>
<feature type="transmembrane region" description="Helical" evidence="5">
    <location>
        <begin position="51"/>
        <end position="70"/>
    </location>
</feature>